<dbReference type="SMART" id="SM00028">
    <property type="entry name" value="TPR"/>
    <property type="match status" value="8"/>
</dbReference>
<dbReference type="PROSITE" id="PS50005">
    <property type="entry name" value="TPR"/>
    <property type="match status" value="1"/>
</dbReference>
<comment type="caution">
    <text evidence="5">The sequence shown here is derived from an EMBL/GenBank/DDBJ whole genome shotgun (WGS) entry which is preliminary data.</text>
</comment>
<evidence type="ECO:0008006" key="7">
    <source>
        <dbReference type="Google" id="ProtNLM"/>
    </source>
</evidence>
<proteinExistence type="predicted"/>
<sequence>MAASNRANRITKLVSSLKKHYKPVACSNERTLLENLVFACLLEGSPHAEAEAAFEGLQSNYFDWNEVRVSTRRELAEELKMLNDPDAAADRLKRTLQSVFEGLYTFDLEPLKKQNLGQTVKQFQSYKGVTPFVISYVTQASLGGHSIPVNEGLFTAFVTLDITTPAEAKAGSAPGLERAIPKAKGVEVGSMLHQLGVEVGKNPYGQNARKVLLALDPGCKDRLPKRPPKPEAKPKQGAAAKKSAAGKKASSSDAATKKKVAPKKSAPAKADAAKSPAPKKAVKKKVAKKAVKKVAKKKVAKKSPAKKASPAKTKKKSAAKRKPKPSFNTLLCAIAVAPLLASAADERPLTEGEQDRTQAAASYALGKMLYAKSDLAGALRAYQRSWRWDPTQTQLLDEVIPLAVSLGRGDEAIRYAVIQSQAGGVAPEMLRRLALFAAESQQWRQAAILYERWLDRAPERDASFEKAMIRIELGRLYQQLGQYEDASRSLAIVQQELLDSPESDAARRLTSALGGSLAQVYETFGQCHLEAGKLGLAGQAFAQIADGIDAEPGVQFWLAKLALAKSQPLEAYSQLREYFQQPGDPYGADPYSLLRATLTQLNDRGRWPVELQRIRKERPDSLYALRADAVHRSDSGRPDDAASLLRRLVDAAVGSEAPIDEETFNESANSLIKYYTEADDANRILPLIEQLGQVDPSLADHADALKSAMRNDAFASQIATRLQVLLNAEPAAAERLLPAARLAAISGRHELAVELFRKGIGAVDQNAGPLTLDFAIGLILADEGSLAAGLIRDGLNNGSLEQDDPAAWYYLSAALPWQSNPDDAVNAARKAAELAPDSPDFAAQIARVLQAAGREEQAVEQYADLLGKFDDEVDDSARQTLREARLSYSYLLLKLGKTDAAIEQLQLVLDEFPGDPGASNDLAYLWADRGLHPERSLRMAQSAVDAEPENPAYLDSYGWALFRLGRHDEATTTLRRAVALTATPDAEILDHLGQTLAASGETDAARREWRRAIQALAEQPERKELREAILGRIDSLQPERQQPAPSDAE</sequence>
<keyword evidence="1" id="KW-0677">Repeat</keyword>
<dbReference type="InterPro" id="IPR019734">
    <property type="entry name" value="TPR_rpt"/>
</dbReference>
<dbReference type="SUPFAM" id="SSF48150">
    <property type="entry name" value="DNA-glycosylase"/>
    <property type="match status" value="1"/>
</dbReference>
<keyword evidence="6" id="KW-1185">Reference proteome</keyword>
<dbReference type="InterPro" id="IPR011990">
    <property type="entry name" value="TPR-like_helical_dom_sf"/>
</dbReference>
<evidence type="ECO:0000313" key="6">
    <source>
        <dbReference type="Proteomes" id="UP000649617"/>
    </source>
</evidence>
<dbReference type="GO" id="GO:0003824">
    <property type="term" value="F:catalytic activity"/>
    <property type="evidence" value="ECO:0007669"/>
    <property type="project" value="InterPro"/>
</dbReference>
<dbReference type="Gene3D" id="1.10.340.30">
    <property type="entry name" value="Hypothetical protein, domain 2"/>
    <property type="match status" value="1"/>
</dbReference>
<dbReference type="InterPro" id="IPR011257">
    <property type="entry name" value="DNA_glycosylase"/>
</dbReference>
<dbReference type="SUPFAM" id="SSF48452">
    <property type="entry name" value="TPR-like"/>
    <property type="match status" value="3"/>
</dbReference>
<dbReference type="InterPro" id="IPR051012">
    <property type="entry name" value="CellSynth/LPSAsmb/PSIAsmb"/>
</dbReference>
<evidence type="ECO:0000313" key="5">
    <source>
        <dbReference type="EMBL" id="CAE7549801.1"/>
    </source>
</evidence>
<feature type="compositionally biased region" description="Basic residues" evidence="4">
    <location>
        <begin position="312"/>
        <end position="324"/>
    </location>
</feature>
<feature type="compositionally biased region" description="Low complexity" evidence="4">
    <location>
        <begin position="263"/>
        <end position="279"/>
    </location>
</feature>
<dbReference type="Gene3D" id="1.10.1670.10">
    <property type="entry name" value="Helix-hairpin-Helix base-excision DNA repair enzymes (C-terminal)"/>
    <property type="match status" value="1"/>
</dbReference>
<evidence type="ECO:0000256" key="1">
    <source>
        <dbReference type="ARBA" id="ARBA00022737"/>
    </source>
</evidence>
<feature type="repeat" description="TPR" evidence="3">
    <location>
        <begin position="359"/>
        <end position="392"/>
    </location>
</feature>
<reference evidence="5" key="1">
    <citation type="submission" date="2021-02" db="EMBL/GenBank/DDBJ databases">
        <authorList>
            <person name="Dougan E. K."/>
            <person name="Rhodes N."/>
            <person name="Thang M."/>
            <person name="Chan C."/>
        </authorList>
    </citation>
    <scope>NUCLEOTIDE SEQUENCE</scope>
</reference>
<name>A0A812U3C0_SYMPI</name>
<dbReference type="AlphaFoldDB" id="A0A812U3C0"/>
<dbReference type="PANTHER" id="PTHR45586">
    <property type="entry name" value="TPR REPEAT-CONTAINING PROTEIN PA4667"/>
    <property type="match status" value="1"/>
</dbReference>
<feature type="compositionally biased region" description="Basic residues" evidence="4">
    <location>
        <begin position="280"/>
        <end position="305"/>
    </location>
</feature>
<protein>
    <recommendedName>
        <fullName evidence="7">Tetratricopeptide repeat protein</fullName>
    </recommendedName>
</protein>
<feature type="region of interest" description="Disordered" evidence="4">
    <location>
        <begin position="218"/>
        <end position="324"/>
    </location>
</feature>
<accession>A0A812U3C0</accession>
<feature type="compositionally biased region" description="Basic and acidic residues" evidence="4">
    <location>
        <begin position="218"/>
        <end position="234"/>
    </location>
</feature>
<evidence type="ECO:0000256" key="3">
    <source>
        <dbReference type="PROSITE-ProRule" id="PRU00339"/>
    </source>
</evidence>
<dbReference type="GO" id="GO:0006281">
    <property type="term" value="P:DNA repair"/>
    <property type="evidence" value="ECO:0007669"/>
    <property type="project" value="InterPro"/>
</dbReference>
<dbReference type="Proteomes" id="UP000649617">
    <property type="component" value="Unassembled WGS sequence"/>
</dbReference>
<feature type="compositionally biased region" description="Low complexity" evidence="4">
    <location>
        <begin position="235"/>
        <end position="254"/>
    </location>
</feature>
<dbReference type="PANTHER" id="PTHR45586:SF1">
    <property type="entry name" value="LIPOPOLYSACCHARIDE ASSEMBLY PROTEIN B"/>
    <property type="match status" value="1"/>
</dbReference>
<dbReference type="InterPro" id="IPR023170">
    <property type="entry name" value="HhH_base_excis_C"/>
</dbReference>
<gene>
    <name evidence="5" type="ORF">SPIL2461_LOCUS14609</name>
</gene>
<dbReference type="OrthoDB" id="1926212at2759"/>
<dbReference type="Pfam" id="PF13432">
    <property type="entry name" value="TPR_16"/>
    <property type="match status" value="2"/>
</dbReference>
<organism evidence="5 6">
    <name type="scientific">Symbiodinium pilosum</name>
    <name type="common">Dinoflagellate</name>
    <dbReference type="NCBI Taxonomy" id="2952"/>
    <lineage>
        <taxon>Eukaryota</taxon>
        <taxon>Sar</taxon>
        <taxon>Alveolata</taxon>
        <taxon>Dinophyceae</taxon>
        <taxon>Suessiales</taxon>
        <taxon>Symbiodiniaceae</taxon>
        <taxon>Symbiodinium</taxon>
    </lineage>
</organism>
<evidence type="ECO:0000256" key="4">
    <source>
        <dbReference type="SAM" id="MobiDB-lite"/>
    </source>
</evidence>
<dbReference type="Gene3D" id="1.25.40.10">
    <property type="entry name" value="Tetratricopeptide repeat domain"/>
    <property type="match status" value="3"/>
</dbReference>
<keyword evidence="2 3" id="KW-0802">TPR repeat</keyword>
<evidence type="ECO:0000256" key="2">
    <source>
        <dbReference type="ARBA" id="ARBA00022803"/>
    </source>
</evidence>
<dbReference type="EMBL" id="CAJNIZ010034003">
    <property type="protein sequence ID" value="CAE7549801.1"/>
    <property type="molecule type" value="Genomic_DNA"/>
</dbReference>